<keyword evidence="7" id="KW-0206">Cytoskeleton</keyword>
<dbReference type="InterPro" id="IPR000626">
    <property type="entry name" value="Ubiquitin-like_dom"/>
</dbReference>
<dbReference type="InterPro" id="IPR036859">
    <property type="entry name" value="CAP-Gly_dom_sf"/>
</dbReference>
<keyword evidence="3" id="KW-0963">Cytoplasm</keyword>
<comment type="subcellular location">
    <subcellularLocation>
        <location evidence="1">Cytoplasm</location>
        <location evidence="1">Cytoskeleton</location>
    </subcellularLocation>
</comment>
<dbReference type="InterPro" id="IPR032675">
    <property type="entry name" value="LRR_dom_sf"/>
</dbReference>
<gene>
    <name evidence="9" type="ORF">FRACYDRAFT_186798</name>
</gene>
<dbReference type="CDD" id="cd17044">
    <property type="entry name" value="Ubl_TBCE"/>
    <property type="match status" value="1"/>
</dbReference>
<feature type="domain" description="CAP-Gly" evidence="8">
    <location>
        <begin position="22"/>
        <end position="97"/>
    </location>
</feature>
<evidence type="ECO:0000259" key="8">
    <source>
        <dbReference type="SMART" id="SM01052"/>
    </source>
</evidence>
<keyword evidence="6" id="KW-0143">Chaperone</keyword>
<dbReference type="PANTHER" id="PTHR18849:SF0">
    <property type="entry name" value="CILIA- AND FLAGELLA-ASSOCIATED PROTEIN 410-RELATED"/>
    <property type="match status" value="1"/>
</dbReference>
<dbReference type="InParanoid" id="A0A1E7FAE4"/>
<dbReference type="Proteomes" id="UP000095751">
    <property type="component" value="Unassembled WGS sequence"/>
</dbReference>
<dbReference type="Gene3D" id="3.80.10.10">
    <property type="entry name" value="Ribonuclease Inhibitor"/>
    <property type="match status" value="2"/>
</dbReference>
<evidence type="ECO:0000256" key="4">
    <source>
        <dbReference type="ARBA" id="ARBA00022614"/>
    </source>
</evidence>
<keyword evidence="4" id="KW-0433">Leucine-rich repeat</keyword>
<dbReference type="SUPFAM" id="SSF52058">
    <property type="entry name" value="L domain-like"/>
    <property type="match status" value="1"/>
</dbReference>
<dbReference type="AlphaFoldDB" id="A0A1E7FAE4"/>
<evidence type="ECO:0000256" key="6">
    <source>
        <dbReference type="ARBA" id="ARBA00023186"/>
    </source>
</evidence>
<dbReference type="InterPro" id="IPR000938">
    <property type="entry name" value="CAP-Gly_domain"/>
</dbReference>
<evidence type="ECO:0000313" key="10">
    <source>
        <dbReference type="Proteomes" id="UP000095751"/>
    </source>
</evidence>
<keyword evidence="10" id="KW-1185">Reference proteome</keyword>
<organism evidence="9 10">
    <name type="scientific">Fragilariopsis cylindrus CCMP1102</name>
    <dbReference type="NCBI Taxonomy" id="635003"/>
    <lineage>
        <taxon>Eukaryota</taxon>
        <taxon>Sar</taxon>
        <taxon>Stramenopiles</taxon>
        <taxon>Ochrophyta</taxon>
        <taxon>Bacillariophyta</taxon>
        <taxon>Bacillariophyceae</taxon>
        <taxon>Bacillariophycidae</taxon>
        <taxon>Bacillariales</taxon>
        <taxon>Bacillariaceae</taxon>
        <taxon>Fragilariopsis</taxon>
    </lineage>
</organism>
<dbReference type="Pfam" id="PF01302">
    <property type="entry name" value="CAP_GLY"/>
    <property type="match status" value="1"/>
</dbReference>
<comment type="similarity">
    <text evidence="2">Belongs to the TBCE family.</text>
</comment>
<accession>A0A1E7FAE4</accession>
<dbReference type="OrthoDB" id="5273213at2759"/>
<evidence type="ECO:0000313" key="9">
    <source>
        <dbReference type="EMBL" id="OEU15152.1"/>
    </source>
</evidence>
<dbReference type="PANTHER" id="PTHR18849">
    <property type="entry name" value="LEUCINE RICH REPEAT PROTEIN"/>
    <property type="match status" value="1"/>
</dbReference>
<dbReference type="GO" id="GO:0005856">
    <property type="term" value="C:cytoskeleton"/>
    <property type="evidence" value="ECO:0007669"/>
    <property type="project" value="UniProtKB-SubCell"/>
</dbReference>
<proteinExistence type="inferred from homology"/>
<evidence type="ECO:0000256" key="5">
    <source>
        <dbReference type="ARBA" id="ARBA00022737"/>
    </source>
</evidence>
<dbReference type="Pfam" id="PF14560">
    <property type="entry name" value="Ubiquitin_2"/>
    <property type="match status" value="1"/>
</dbReference>
<dbReference type="InterPro" id="IPR029071">
    <property type="entry name" value="Ubiquitin-like_domsf"/>
</dbReference>
<evidence type="ECO:0000256" key="2">
    <source>
        <dbReference type="ARBA" id="ARBA00006286"/>
    </source>
</evidence>
<keyword evidence="5" id="KW-0677">Repeat</keyword>
<dbReference type="SMART" id="SM01052">
    <property type="entry name" value="CAP_GLY"/>
    <property type="match status" value="1"/>
</dbReference>
<sequence>MTSEKVNESNTSGESKSSFPKLYTRIRDTDGFVGTVVYTGSVASSKNPTEVYAGIVWDDHSRGKHDGSVICRKTNQIVRHFACGPTQGSFLRLRKLDLGVTLTTTLLRDKYVKMNAPIIAPNNLLPHSAKTSSGREKSIEFLGELQIRKHQQLENIVKISLRREGISKVSDDDDDMAEFQHIKEIDLAGNLFCDWEQVFKIIHKFSCLEIFSLAHNYIRDIDEGIVHLQFDKMKILNLNNCSIQSFGTVSRIAEMMPNLESLCVANSDISDIEKYEINNGFQKLRQLDCSRCGLDRWQNQVSKFATLPLLESLSIDENPILCIPLNAGMRLSFPRLLSLQISHTALSTWLDLEGINSFVSLKGLRFNSIPLTENLGQGEVRSISIARFPHIDYLNASRISQKERNEAERRYVTLISYSLKKCNTLVEQNENGNDLGGECSNRMKILHDNPRYLELAEKHKNLIIFSNNGMDRNENLATSIYNITIKSMAASSCTMDPIVRRLPGTLNVERMKALCSRIYDIDYDLICLRFITDKEDGLPVEMDDDCKTLDYYGLCDGAEILVDEIDFHARALDTKNNDKELEKRMMEMDRNISAMQNVRVRR</sequence>
<evidence type="ECO:0000256" key="3">
    <source>
        <dbReference type="ARBA" id="ARBA00022490"/>
    </source>
</evidence>
<protein>
    <submittedName>
        <fullName evidence="9">L domain-like protein</fullName>
    </submittedName>
</protein>
<evidence type="ECO:0000256" key="1">
    <source>
        <dbReference type="ARBA" id="ARBA00004245"/>
    </source>
</evidence>
<dbReference type="KEGG" id="fcy:FRACYDRAFT_186798"/>
<dbReference type="Gene3D" id="3.10.20.90">
    <property type="entry name" value="Phosphatidylinositol 3-kinase Catalytic Subunit, Chain A, domain 1"/>
    <property type="match status" value="1"/>
</dbReference>
<dbReference type="SUPFAM" id="SSF54236">
    <property type="entry name" value="Ubiquitin-like"/>
    <property type="match status" value="1"/>
</dbReference>
<dbReference type="Gene3D" id="2.30.30.190">
    <property type="entry name" value="CAP Gly-rich-like domain"/>
    <property type="match status" value="1"/>
</dbReference>
<evidence type="ECO:0000256" key="7">
    <source>
        <dbReference type="ARBA" id="ARBA00023212"/>
    </source>
</evidence>
<dbReference type="EMBL" id="KV784359">
    <property type="protein sequence ID" value="OEU15152.1"/>
    <property type="molecule type" value="Genomic_DNA"/>
</dbReference>
<reference evidence="9 10" key="1">
    <citation type="submission" date="2016-09" db="EMBL/GenBank/DDBJ databases">
        <title>Extensive genetic diversity and differential bi-allelic expression allows diatom success in the polar Southern Ocean.</title>
        <authorList>
            <consortium name="DOE Joint Genome Institute"/>
            <person name="Mock T."/>
            <person name="Otillar R.P."/>
            <person name="Strauss J."/>
            <person name="Dupont C."/>
            <person name="Frickenhaus S."/>
            <person name="Maumus F."/>
            <person name="Mcmullan M."/>
            <person name="Sanges R."/>
            <person name="Schmutz J."/>
            <person name="Toseland A."/>
            <person name="Valas R."/>
            <person name="Veluchamy A."/>
            <person name="Ward B.J."/>
            <person name="Allen A."/>
            <person name="Barry K."/>
            <person name="Falciatore A."/>
            <person name="Ferrante M."/>
            <person name="Fortunato A.E."/>
            <person name="Gloeckner G."/>
            <person name="Gruber A."/>
            <person name="Hipkin R."/>
            <person name="Janech M."/>
            <person name="Kroth P."/>
            <person name="Leese F."/>
            <person name="Lindquist E."/>
            <person name="Lyon B.R."/>
            <person name="Martin J."/>
            <person name="Mayer C."/>
            <person name="Parker M."/>
            <person name="Quesneville H."/>
            <person name="Raymond J."/>
            <person name="Uhlig C."/>
            <person name="Valentin K.U."/>
            <person name="Worden A.Z."/>
            <person name="Armbrust E.V."/>
            <person name="Bowler C."/>
            <person name="Green B."/>
            <person name="Moulton V."/>
            <person name="Van Oosterhout C."/>
            <person name="Grigoriev I."/>
        </authorList>
    </citation>
    <scope>NUCLEOTIDE SEQUENCE [LARGE SCALE GENOMIC DNA]</scope>
    <source>
        <strain evidence="9 10">CCMP1102</strain>
    </source>
</reference>
<dbReference type="InterPro" id="IPR044079">
    <property type="entry name" value="Ubl_TBCE"/>
</dbReference>
<name>A0A1E7FAE4_9STRA</name>
<dbReference type="SUPFAM" id="SSF74924">
    <property type="entry name" value="Cap-Gly domain"/>
    <property type="match status" value="1"/>
</dbReference>